<evidence type="ECO:0000259" key="8">
    <source>
        <dbReference type="PROSITE" id="PS50885"/>
    </source>
</evidence>
<dbReference type="SUPFAM" id="SSF58104">
    <property type="entry name" value="Methyl-accepting chemotaxis protein (MCP) signaling domain"/>
    <property type="match status" value="1"/>
</dbReference>
<evidence type="ECO:0000256" key="4">
    <source>
        <dbReference type="ARBA" id="ARBA00029447"/>
    </source>
</evidence>
<feature type="domain" description="HAMP" evidence="8">
    <location>
        <begin position="340"/>
        <end position="392"/>
    </location>
</feature>
<evidence type="ECO:0000256" key="1">
    <source>
        <dbReference type="ARBA" id="ARBA00004370"/>
    </source>
</evidence>
<dbReference type="PROSITE" id="PS50111">
    <property type="entry name" value="CHEMOTAXIS_TRANSDUC_2"/>
    <property type="match status" value="1"/>
</dbReference>
<gene>
    <name evidence="9" type="ORF">F6R98_03620</name>
</gene>
<organism evidence="9 10">
    <name type="scientific">Candidatus Methylospira mobilis</name>
    <dbReference type="NCBI Taxonomy" id="1808979"/>
    <lineage>
        <taxon>Bacteria</taxon>
        <taxon>Pseudomonadati</taxon>
        <taxon>Pseudomonadota</taxon>
        <taxon>Gammaproteobacteria</taxon>
        <taxon>Methylococcales</taxon>
        <taxon>Methylococcaceae</taxon>
        <taxon>Candidatus Methylospira</taxon>
    </lineage>
</organism>
<dbReference type="InterPro" id="IPR051310">
    <property type="entry name" value="MCP_chemotaxis"/>
</dbReference>
<evidence type="ECO:0000256" key="6">
    <source>
        <dbReference type="SAM" id="Coils"/>
    </source>
</evidence>
<dbReference type="GO" id="GO:0005886">
    <property type="term" value="C:plasma membrane"/>
    <property type="evidence" value="ECO:0007669"/>
    <property type="project" value="TreeGrafter"/>
</dbReference>
<dbReference type="GO" id="GO:0006935">
    <property type="term" value="P:chemotaxis"/>
    <property type="evidence" value="ECO:0007669"/>
    <property type="project" value="InterPro"/>
</dbReference>
<dbReference type="InterPro" id="IPR004090">
    <property type="entry name" value="Chemotax_Me-accpt_rcpt"/>
</dbReference>
<dbReference type="PRINTS" id="PR00260">
    <property type="entry name" value="CHEMTRNSDUCR"/>
</dbReference>
<evidence type="ECO:0000256" key="3">
    <source>
        <dbReference type="ARBA" id="ARBA00023224"/>
    </source>
</evidence>
<sequence>MPPKTEVFNMFSRKNLKLSQKFVILAVLSVLNFAAPQWMLSLRSSGEIAFAEKEKLGVEYARDTIQLMQLLQQHRGLSAIALSGGKASIDKWESKREQINQQIKVIDATDAKLSVLEMTSTWKTLRGDWEKLATAAAGLSPKESFARHSELIEAVFKFNRKLADDSGLSLDPNVDSYYLMLSGLHRMPQSTEVLGQLRALGSMVLTQKNIPPENRMQIRIKAEDASKNLALIEENLQKAAEDHALKTEIKDLLASGRATIALVQEKIVHSETPEISSDEYYERLTATIDQQFVFTAKLLDALVVSLDKRIHTLQVTEYTMRGAVLAMFSVFLMFGWSVVRSILRPVGIMTEAMDKLERGEMPPINRDQYDPEFNQLKNGLNAAVTSVQALIADAKLLSSAAVEGKLSTRADAEKHRGDFRKVIDGVNETLDAVIGPLDVAADYVNRIAHGDIPPKITAQYNGDFNNIKNNLNIAIDAIDTLLADTRKLSQAAIEGRLETRADASRHHGNFRKIIEGVNATLDIVIGPVQEVMHVLEAMGNGDLTKQISREYSGMFGLLKNDLNKTTEKLTAIINQIRDATESIHSASKEIAVGNNDLSGRTEQQAASLEETAASMEQLTGTVKQNADNAEQANRLAAGASDVAVKGGVIVKQAVATMDEISSSSKKIADIIGIIDGIAFQTNILALNAAVEAARAGEQGRGFAVVASEVRSLAQRSATAAREIKALIDESVGKVESGSKLVNEAGSTMDEIVDSIKYVTDIMGKITAASREQSSGIEQVNHAISLMDEATQQNAALVEQATAAAESLEEQSNVLAETVHAFKLAR</sequence>
<comment type="subcellular location">
    <subcellularLocation>
        <location evidence="1">Membrane</location>
    </subcellularLocation>
</comment>
<dbReference type="Pfam" id="PF00015">
    <property type="entry name" value="MCPsignal"/>
    <property type="match status" value="1"/>
</dbReference>
<evidence type="ECO:0000313" key="9">
    <source>
        <dbReference type="EMBL" id="QFY41829.1"/>
    </source>
</evidence>
<evidence type="ECO:0000256" key="2">
    <source>
        <dbReference type="ARBA" id="ARBA00022481"/>
    </source>
</evidence>
<dbReference type="SMART" id="SM00304">
    <property type="entry name" value="HAMP"/>
    <property type="match status" value="3"/>
</dbReference>
<evidence type="ECO:0000313" key="10">
    <source>
        <dbReference type="Proteomes" id="UP000325755"/>
    </source>
</evidence>
<accession>A0A5Q0BE77</accession>
<evidence type="ECO:0000259" key="7">
    <source>
        <dbReference type="PROSITE" id="PS50111"/>
    </source>
</evidence>
<dbReference type="KEGG" id="mmob:F6R98_03620"/>
<dbReference type="InterPro" id="IPR004089">
    <property type="entry name" value="MCPsignal_dom"/>
</dbReference>
<dbReference type="InterPro" id="IPR003660">
    <property type="entry name" value="HAMP_dom"/>
</dbReference>
<feature type="domain" description="HAMP" evidence="8">
    <location>
        <begin position="431"/>
        <end position="483"/>
    </location>
</feature>
<dbReference type="Proteomes" id="UP000325755">
    <property type="component" value="Chromosome"/>
</dbReference>
<dbReference type="Gene3D" id="1.20.120.1530">
    <property type="match status" value="1"/>
</dbReference>
<dbReference type="PANTHER" id="PTHR43531:SF14">
    <property type="entry name" value="METHYL-ACCEPTING CHEMOTAXIS PROTEIN I-RELATED"/>
    <property type="match status" value="1"/>
</dbReference>
<feature type="domain" description="HAMP" evidence="8">
    <location>
        <begin position="522"/>
        <end position="574"/>
    </location>
</feature>
<protein>
    <submittedName>
        <fullName evidence="9">HAMP domain-containing protein</fullName>
    </submittedName>
</protein>
<keyword evidence="6" id="KW-0175">Coiled coil</keyword>
<dbReference type="PROSITE" id="PS50885">
    <property type="entry name" value="HAMP"/>
    <property type="match status" value="3"/>
</dbReference>
<dbReference type="EMBL" id="CP044205">
    <property type="protein sequence ID" value="QFY41829.1"/>
    <property type="molecule type" value="Genomic_DNA"/>
</dbReference>
<feature type="domain" description="Methyl-accepting transducer" evidence="7">
    <location>
        <begin position="579"/>
        <end position="808"/>
    </location>
</feature>
<dbReference type="AlphaFoldDB" id="A0A5Q0BE77"/>
<proteinExistence type="inferred from homology"/>
<comment type="similarity">
    <text evidence="4">Belongs to the methyl-accepting chemotaxis (MCP) protein family.</text>
</comment>
<keyword evidence="10" id="KW-1185">Reference proteome</keyword>
<name>A0A5Q0BE77_9GAMM</name>
<keyword evidence="3 5" id="KW-0807">Transducer</keyword>
<evidence type="ECO:0000256" key="5">
    <source>
        <dbReference type="PROSITE-ProRule" id="PRU00284"/>
    </source>
</evidence>
<dbReference type="Pfam" id="PF18947">
    <property type="entry name" value="HAMP_2"/>
    <property type="match status" value="3"/>
</dbReference>
<dbReference type="PANTHER" id="PTHR43531">
    <property type="entry name" value="PROTEIN ICFG"/>
    <property type="match status" value="1"/>
</dbReference>
<reference evidence="9 10" key="1">
    <citation type="submission" date="2019-09" db="EMBL/GenBank/DDBJ databases">
        <title>Ecophysiology of the spiral-shaped methanotroph Methylospira mobilis as revealed by the complete genome sequence.</title>
        <authorList>
            <person name="Oshkin I.Y."/>
            <person name="Dedysh S.N."/>
            <person name="Miroshnikov K."/>
            <person name="Danilova O.V."/>
            <person name="Hakobyan A."/>
            <person name="Liesack W."/>
        </authorList>
    </citation>
    <scope>NUCLEOTIDE SEQUENCE [LARGE SCALE GENOMIC DNA]</scope>
    <source>
        <strain evidence="9 10">Shm1</strain>
    </source>
</reference>
<dbReference type="FunFam" id="1.10.287.950:FF:000001">
    <property type="entry name" value="Methyl-accepting chemotaxis sensory transducer"/>
    <property type="match status" value="1"/>
</dbReference>
<keyword evidence="2" id="KW-0488">Methylation</keyword>
<feature type="coiled-coil region" evidence="6">
    <location>
        <begin position="215"/>
        <end position="242"/>
    </location>
</feature>
<dbReference type="GO" id="GO:0004888">
    <property type="term" value="F:transmembrane signaling receptor activity"/>
    <property type="evidence" value="ECO:0007669"/>
    <property type="project" value="InterPro"/>
</dbReference>
<dbReference type="Gene3D" id="1.10.287.950">
    <property type="entry name" value="Methyl-accepting chemotaxis protein"/>
    <property type="match status" value="1"/>
</dbReference>
<dbReference type="CDD" id="cd11386">
    <property type="entry name" value="MCP_signal"/>
    <property type="match status" value="1"/>
</dbReference>
<dbReference type="SMART" id="SM00283">
    <property type="entry name" value="MA"/>
    <property type="match status" value="1"/>
</dbReference>
<dbReference type="OrthoDB" id="9765776at2"/>
<dbReference type="GO" id="GO:0007165">
    <property type="term" value="P:signal transduction"/>
    <property type="evidence" value="ECO:0007669"/>
    <property type="project" value="UniProtKB-KW"/>
</dbReference>
<dbReference type="InParanoid" id="A0A5Q0BE77"/>